<organism evidence="1">
    <name type="scientific">marine sediment metagenome</name>
    <dbReference type="NCBI Taxonomy" id="412755"/>
    <lineage>
        <taxon>unclassified sequences</taxon>
        <taxon>metagenomes</taxon>
        <taxon>ecological metagenomes</taxon>
    </lineage>
</organism>
<dbReference type="AlphaFoldDB" id="A0A0F9BR64"/>
<comment type="caution">
    <text evidence="1">The sequence shown here is derived from an EMBL/GenBank/DDBJ whole genome shotgun (WGS) entry which is preliminary data.</text>
</comment>
<reference evidence="1" key="1">
    <citation type="journal article" date="2015" name="Nature">
        <title>Complex archaea that bridge the gap between prokaryotes and eukaryotes.</title>
        <authorList>
            <person name="Spang A."/>
            <person name="Saw J.H."/>
            <person name="Jorgensen S.L."/>
            <person name="Zaremba-Niedzwiedzka K."/>
            <person name="Martijn J."/>
            <person name="Lind A.E."/>
            <person name="van Eijk R."/>
            <person name="Schleper C."/>
            <person name="Guy L."/>
            <person name="Ettema T.J."/>
        </authorList>
    </citation>
    <scope>NUCLEOTIDE SEQUENCE</scope>
</reference>
<protein>
    <submittedName>
        <fullName evidence="1">Uncharacterized protein</fullName>
    </submittedName>
</protein>
<accession>A0A0F9BR64</accession>
<proteinExistence type="predicted"/>
<evidence type="ECO:0000313" key="1">
    <source>
        <dbReference type="EMBL" id="KKL16362.1"/>
    </source>
</evidence>
<sequence length="195" mass="21245">MAEHVQDTYRAVLIPHRQVKVDNFDAADSTITEAGPRPGAAIAQQDTEMALETSGTQSADGALRIKVIRAGFPGRQGAGFAWKQDGDTDFRGWDVPQPLTGFEAVFWNALFPVRVQRGTRHPDAITLSDGTIVLSFSSNDATNSTVDVETRDPDTFAWSATAADYTEASDGTFELHSALVLGPNDDVWLYHLVYD</sequence>
<gene>
    <name evidence="1" type="ORF">LCGC14_2496360</name>
</gene>
<name>A0A0F9BR64_9ZZZZ</name>
<dbReference type="EMBL" id="LAZR01039694">
    <property type="protein sequence ID" value="KKL16362.1"/>
    <property type="molecule type" value="Genomic_DNA"/>
</dbReference>
<feature type="non-terminal residue" evidence="1">
    <location>
        <position position="195"/>
    </location>
</feature>